<evidence type="ECO:0000256" key="2">
    <source>
        <dbReference type="ARBA" id="ARBA00004496"/>
    </source>
</evidence>
<evidence type="ECO:0000256" key="6">
    <source>
        <dbReference type="ARBA" id="ARBA00022603"/>
    </source>
</evidence>
<organism evidence="15 16">
    <name type="scientific">Spiroplasma eriocheiris</name>
    <dbReference type="NCBI Taxonomy" id="315358"/>
    <lineage>
        <taxon>Bacteria</taxon>
        <taxon>Bacillati</taxon>
        <taxon>Mycoplasmatota</taxon>
        <taxon>Mollicutes</taxon>
        <taxon>Entomoplasmatales</taxon>
        <taxon>Spiroplasmataceae</taxon>
        <taxon>Spiroplasma</taxon>
    </lineage>
</organism>
<dbReference type="InterPro" id="IPR049560">
    <property type="entry name" value="MeTrfase_RsmB-F_NOP2_cat"/>
</dbReference>
<dbReference type="NCBIfam" id="NF011494">
    <property type="entry name" value="PRK14902.1"/>
    <property type="match status" value="1"/>
</dbReference>
<dbReference type="RefSeq" id="WP_047791666.1">
    <property type="nucleotide sequence ID" value="NZ_CP011856.1"/>
</dbReference>
<dbReference type="PANTHER" id="PTHR22807:SF53">
    <property type="entry name" value="RIBOSOMAL RNA SMALL SUBUNIT METHYLTRANSFERASE B-RELATED"/>
    <property type="match status" value="1"/>
</dbReference>
<evidence type="ECO:0000313" key="15">
    <source>
        <dbReference type="EMBL" id="AKM54469.1"/>
    </source>
</evidence>
<evidence type="ECO:0000313" key="16">
    <source>
        <dbReference type="Proteomes" id="UP000035661"/>
    </source>
</evidence>
<evidence type="ECO:0000256" key="10">
    <source>
        <dbReference type="ARBA" id="ARBA00030399"/>
    </source>
</evidence>
<dbReference type="KEGG" id="seri:SERIO_v1c09090"/>
<accession>A0A0H3XLN4</accession>
<keyword evidence="8 13" id="KW-0949">S-adenosyl-L-methionine</keyword>
<dbReference type="SUPFAM" id="SSF48013">
    <property type="entry name" value="NusB-like"/>
    <property type="match status" value="1"/>
</dbReference>
<evidence type="ECO:0000256" key="3">
    <source>
        <dbReference type="ARBA" id="ARBA00012140"/>
    </source>
</evidence>
<dbReference type="Proteomes" id="UP000035661">
    <property type="component" value="Chromosome"/>
</dbReference>
<dbReference type="GO" id="GO:0006355">
    <property type="term" value="P:regulation of DNA-templated transcription"/>
    <property type="evidence" value="ECO:0007669"/>
    <property type="project" value="InterPro"/>
</dbReference>
<dbReference type="Gene3D" id="3.30.70.1170">
    <property type="entry name" value="Sun protein, domain 3"/>
    <property type="match status" value="1"/>
</dbReference>
<comment type="function">
    <text evidence="1">Specifically methylates the cytosine at position 967 (m5C967) of 16S rRNA.</text>
</comment>
<dbReference type="PRINTS" id="PR02008">
    <property type="entry name" value="RCMTFAMILY"/>
</dbReference>
<feature type="domain" description="SAM-dependent MTase RsmB/NOP-type" evidence="14">
    <location>
        <begin position="153"/>
        <end position="422"/>
    </location>
</feature>
<dbReference type="PANTHER" id="PTHR22807">
    <property type="entry name" value="NOP2 YEAST -RELATED NOL1/NOP2/FMU SUN DOMAIN-CONTAINING"/>
    <property type="match status" value="1"/>
</dbReference>
<dbReference type="SUPFAM" id="SSF53335">
    <property type="entry name" value="S-adenosyl-L-methionine-dependent methyltransferases"/>
    <property type="match status" value="1"/>
</dbReference>
<evidence type="ECO:0000256" key="8">
    <source>
        <dbReference type="ARBA" id="ARBA00022691"/>
    </source>
</evidence>
<evidence type="ECO:0000256" key="12">
    <source>
        <dbReference type="ARBA" id="ARBA00047283"/>
    </source>
</evidence>
<gene>
    <name evidence="15" type="primary">sunL</name>
    <name evidence="15" type="ORF">SERIO_v1c09090</name>
</gene>
<dbReference type="Gene3D" id="3.40.50.150">
    <property type="entry name" value="Vaccinia Virus protein VP39"/>
    <property type="match status" value="1"/>
</dbReference>
<evidence type="ECO:0000256" key="4">
    <source>
        <dbReference type="ARBA" id="ARBA00022490"/>
    </source>
</evidence>
<feature type="binding site" evidence="13">
    <location>
        <position position="277"/>
    </location>
    <ligand>
        <name>S-adenosyl-L-methionine</name>
        <dbReference type="ChEBI" id="CHEBI:59789"/>
    </ligand>
</feature>
<dbReference type="CDD" id="cd02440">
    <property type="entry name" value="AdoMet_MTases"/>
    <property type="match status" value="1"/>
</dbReference>
<sequence length="422" mass="48580">MKTRQLCFDILYQIIVKKEFSNNLLNQMLIKYPDLSNQDKTLIFKIVYGTLKNKIYLEYVTNKFIDPHKTNQKLQILLWLSVYQFYFLDKIPNYAIVNEAVEIAKTINPKVSGFINATLKRILTADASVFDIINKNEIETLSIRYSFPRGLLLILKTQFGDEHALNIIKDSINIPKISLRVNTLKISREELIAKYPQYNLQPSLITSAGVISSYPVMNSEMFKNGEIIMQDEMSIKVVEALAPQPGELVLDMCAAPGGKTTYLGQLMNNQGHVDAYEIANYKIPLIMENIDRLGLTNIEVHNLDANLISPNQLYDRILLDAPCSGFGVIKRKPEIKYKTWTSEDLFDLVSIQAQLLDKAYQLLKPQGVLVYSTCTFEIYENQEQIKNFVQKYPDMKIEQEEQVFGYEHNSDGFYYCRLVKTK</sequence>
<keyword evidence="9 13" id="KW-0694">RNA-binding</keyword>
<dbReference type="Gene3D" id="1.10.940.10">
    <property type="entry name" value="NusB-like"/>
    <property type="match status" value="1"/>
</dbReference>
<evidence type="ECO:0000256" key="7">
    <source>
        <dbReference type="ARBA" id="ARBA00022679"/>
    </source>
</evidence>
<feature type="binding site" evidence="13">
    <location>
        <begin position="253"/>
        <end position="259"/>
    </location>
    <ligand>
        <name>S-adenosyl-L-methionine</name>
        <dbReference type="ChEBI" id="CHEBI:59789"/>
    </ligand>
</feature>
<protein>
    <recommendedName>
        <fullName evidence="3">16S rRNA (cytosine(967)-C(5))-methyltransferase</fullName>
        <ecNumber evidence="3">2.1.1.176</ecNumber>
    </recommendedName>
    <alternativeName>
        <fullName evidence="10">16S rRNA m5C967 methyltransferase</fullName>
    </alternativeName>
    <alternativeName>
        <fullName evidence="11">rRNA (cytosine-C(5)-)-methyltransferase RsmB</fullName>
    </alternativeName>
</protein>
<evidence type="ECO:0000256" key="5">
    <source>
        <dbReference type="ARBA" id="ARBA00022552"/>
    </source>
</evidence>
<dbReference type="STRING" id="315358.SERIO_v1c09090"/>
<dbReference type="PATRIC" id="fig|743698.3.peg.916"/>
<keyword evidence="7 13" id="KW-0808">Transferase</keyword>
<reference evidence="16" key="2">
    <citation type="submission" date="2015-06" db="EMBL/GenBank/DDBJ databases">
        <title>Complete genome sequence of Spiroplasma eriocheiris TDA-040725-5 (DSM 21848).</title>
        <authorList>
            <person name="Lo W.-S."/>
            <person name="Kuo C.-H."/>
        </authorList>
    </citation>
    <scope>NUCLEOTIDE SEQUENCE [LARGE SCALE GENOMIC DNA]</scope>
    <source>
        <strain evidence="16">TDA-040725-5</strain>
    </source>
</reference>
<dbReference type="InterPro" id="IPR004573">
    <property type="entry name" value="rRNA_ssu_MeTfrase_B"/>
</dbReference>
<dbReference type="GO" id="GO:0003723">
    <property type="term" value="F:RNA binding"/>
    <property type="evidence" value="ECO:0007669"/>
    <property type="project" value="UniProtKB-UniRule"/>
</dbReference>
<feature type="binding site" evidence="13">
    <location>
        <position position="320"/>
    </location>
    <ligand>
        <name>S-adenosyl-L-methionine</name>
        <dbReference type="ChEBI" id="CHEBI:59789"/>
    </ligand>
</feature>
<dbReference type="InterPro" id="IPR023267">
    <property type="entry name" value="RCMT"/>
</dbReference>
<evidence type="ECO:0000256" key="9">
    <source>
        <dbReference type="ARBA" id="ARBA00022884"/>
    </source>
</evidence>
<feature type="binding site" evidence="13">
    <location>
        <position position="304"/>
    </location>
    <ligand>
        <name>S-adenosyl-L-methionine</name>
        <dbReference type="ChEBI" id="CHEBI:59789"/>
    </ligand>
</feature>
<comment type="similarity">
    <text evidence="13">Belongs to the class I-like SAM-binding methyltransferase superfamily. RsmB/NOP family.</text>
</comment>
<dbReference type="AlphaFoldDB" id="A0A0H3XLN4"/>
<evidence type="ECO:0000256" key="1">
    <source>
        <dbReference type="ARBA" id="ARBA00002724"/>
    </source>
</evidence>
<keyword evidence="16" id="KW-1185">Reference proteome</keyword>
<dbReference type="PROSITE" id="PS51686">
    <property type="entry name" value="SAM_MT_RSMB_NOP"/>
    <property type="match status" value="1"/>
</dbReference>
<dbReference type="InterPro" id="IPR035926">
    <property type="entry name" value="NusB-like_sf"/>
</dbReference>
<feature type="active site" description="Nucleophile" evidence="13">
    <location>
        <position position="374"/>
    </location>
</feature>
<proteinExistence type="inferred from homology"/>
<dbReference type="Pfam" id="PF01189">
    <property type="entry name" value="Methyltr_RsmB-F"/>
    <property type="match status" value="1"/>
</dbReference>
<dbReference type="GO" id="GO:0008649">
    <property type="term" value="F:rRNA methyltransferase activity"/>
    <property type="evidence" value="ECO:0007669"/>
    <property type="project" value="InterPro"/>
</dbReference>
<dbReference type="GO" id="GO:0005737">
    <property type="term" value="C:cytoplasm"/>
    <property type="evidence" value="ECO:0007669"/>
    <property type="project" value="UniProtKB-SubCell"/>
</dbReference>
<keyword evidence="5" id="KW-0698">rRNA processing</keyword>
<dbReference type="EMBL" id="CP011856">
    <property type="protein sequence ID" value="AKM54469.1"/>
    <property type="molecule type" value="Genomic_DNA"/>
</dbReference>
<dbReference type="NCBIfam" id="TIGR00563">
    <property type="entry name" value="rsmB"/>
    <property type="match status" value="1"/>
</dbReference>
<dbReference type="EC" id="2.1.1.176" evidence="3"/>
<comment type="catalytic activity">
    <reaction evidence="12">
        <text>cytidine(967) in 16S rRNA + S-adenosyl-L-methionine = 5-methylcytidine(967) in 16S rRNA + S-adenosyl-L-homocysteine + H(+)</text>
        <dbReference type="Rhea" id="RHEA:42748"/>
        <dbReference type="Rhea" id="RHEA-COMP:10219"/>
        <dbReference type="Rhea" id="RHEA-COMP:10220"/>
        <dbReference type="ChEBI" id="CHEBI:15378"/>
        <dbReference type="ChEBI" id="CHEBI:57856"/>
        <dbReference type="ChEBI" id="CHEBI:59789"/>
        <dbReference type="ChEBI" id="CHEBI:74483"/>
        <dbReference type="ChEBI" id="CHEBI:82748"/>
        <dbReference type="EC" id="2.1.1.176"/>
    </reaction>
</comment>
<name>A0A0H3XLN4_9MOLU</name>
<keyword evidence="4" id="KW-0963">Cytoplasm</keyword>
<dbReference type="FunFam" id="3.40.50.150:FF:000022">
    <property type="entry name" value="Ribosomal RNA small subunit methyltransferase B"/>
    <property type="match status" value="1"/>
</dbReference>
<dbReference type="Pfam" id="PF01029">
    <property type="entry name" value="NusB"/>
    <property type="match status" value="1"/>
</dbReference>
<evidence type="ECO:0000256" key="11">
    <source>
        <dbReference type="ARBA" id="ARBA00031088"/>
    </source>
</evidence>
<dbReference type="InterPro" id="IPR006027">
    <property type="entry name" value="NusB_RsmB_TIM44"/>
</dbReference>
<reference evidence="15 16" key="1">
    <citation type="journal article" date="2015" name="Genome Biol. Evol.">
        <title>Found and Lost: The Fates of Horizontally Acquired Genes in Arthropod-Symbiotic Spiroplasma.</title>
        <authorList>
            <person name="Lo W.S."/>
            <person name="Gasparich G.E."/>
            <person name="Kuo C.H."/>
        </authorList>
    </citation>
    <scope>NUCLEOTIDE SEQUENCE [LARGE SCALE GENOMIC DNA]</scope>
    <source>
        <strain evidence="16">TDA-040725-5</strain>
    </source>
</reference>
<evidence type="ECO:0000256" key="13">
    <source>
        <dbReference type="PROSITE-ProRule" id="PRU01023"/>
    </source>
</evidence>
<keyword evidence="6 13" id="KW-0489">Methyltransferase</keyword>
<comment type="subcellular location">
    <subcellularLocation>
        <location evidence="2">Cytoplasm</location>
    </subcellularLocation>
</comment>
<dbReference type="InterPro" id="IPR001678">
    <property type="entry name" value="MeTrfase_RsmB-F_NOP2_dom"/>
</dbReference>
<evidence type="ECO:0000259" key="14">
    <source>
        <dbReference type="PROSITE" id="PS51686"/>
    </source>
</evidence>
<dbReference type="InterPro" id="IPR029063">
    <property type="entry name" value="SAM-dependent_MTases_sf"/>
</dbReference>